<dbReference type="InParanoid" id="A0A0U5JJK9"/>
<feature type="transmembrane region" description="Helical" evidence="2">
    <location>
        <begin position="65"/>
        <end position="85"/>
    </location>
</feature>
<keyword evidence="2" id="KW-0812">Transmembrane</keyword>
<organism evidence="4 5">
    <name type="scientific">Candidatus Protochlamydia naegleriophila</name>
    <dbReference type="NCBI Taxonomy" id="389348"/>
    <lineage>
        <taxon>Bacteria</taxon>
        <taxon>Pseudomonadati</taxon>
        <taxon>Chlamydiota</taxon>
        <taxon>Chlamydiia</taxon>
        <taxon>Parachlamydiales</taxon>
        <taxon>Parachlamydiaceae</taxon>
        <taxon>Candidatus Protochlamydia</taxon>
    </lineage>
</organism>
<protein>
    <submittedName>
        <fullName evidence="4">Type IV conjugative transfer system protein TraG</fullName>
    </submittedName>
</protein>
<evidence type="ECO:0000256" key="2">
    <source>
        <dbReference type="SAM" id="Phobius"/>
    </source>
</evidence>
<feature type="transmembrane region" description="Helical" evidence="2">
    <location>
        <begin position="351"/>
        <end position="372"/>
    </location>
</feature>
<gene>
    <name evidence="4" type="primary">traG</name>
    <name evidence="4" type="ORF">PNK_p0145</name>
</gene>
<keyword evidence="2" id="KW-1133">Transmembrane helix</keyword>
<evidence type="ECO:0000256" key="1">
    <source>
        <dbReference type="SAM" id="MobiDB-lite"/>
    </source>
</evidence>
<evidence type="ECO:0000313" key="5">
    <source>
        <dbReference type="Proteomes" id="UP000069902"/>
    </source>
</evidence>
<feature type="domain" description="TraG N-terminal Proteobacteria" evidence="3">
    <location>
        <begin position="7"/>
        <end position="449"/>
    </location>
</feature>
<geneLocation type="plasmid" evidence="5">
    <name>pPNK</name>
</geneLocation>
<evidence type="ECO:0000313" key="4">
    <source>
        <dbReference type="EMBL" id="CUI18197.1"/>
    </source>
</evidence>
<name>A0A0U5JJK9_9BACT</name>
<reference evidence="5" key="1">
    <citation type="submission" date="2015-09" db="EMBL/GenBank/DDBJ databases">
        <authorList>
            <person name="Bertelli C."/>
        </authorList>
    </citation>
    <scope>NUCLEOTIDE SEQUENCE [LARGE SCALE GENOMIC DNA]</scope>
    <source>
        <strain evidence="5">KNic</strain>
        <plasmid evidence="5">pPNK</plasmid>
    </source>
</reference>
<dbReference type="EMBL" id="LN879503">
    <property type="protein sequence ID" value="CUI18197.1"/>
    <property type="molecule type" value="Genomic_DNA"/>
</dbReference>
<feature type="compositionally biased region" description="Polar residues" evidence="1">
    <location>
        <begin position="543"/>
        <end position="578"/>
    </location>
</feature>
<dbReference type="KEGG" id="pnl:PNK_p0145"/>
<evidence type="ECO:0000259" key="3">
    <source>
        <dbReference type="Pfam" id="PF07916"/>
    </source>
</evidence>
<dbReference type="RefSeq" id="WP_059062668.1">
    <property type="nucleotide sequence ID" value="NZ_LN879503.1"/>
</dbReference>
<feature type="transmembrane region" description="Helical" evidence="2">
    <location>
        <begin position="32"/>
        <end position="53"/>
    </location>
</feature>
<feature type="transmembrane region" description="Helical" evidence="2">
    <location>
        <begin position="323"/>
        <end position="345"/>
    </location>
</feature>
<keyword evidence="5" id="KW-1185">Reference proteome</keyword>
<keyword evidence="2" id="KW-0472">Membrane</keyword>
<sequence length="897" mass="99282">MGLTVVTYGGGETLEKIFNAIAMLFNGDGQGIVRSLVIVAAIFSSAWALVKAISSQSINLLFSQYFIPVLVIYTLFFVPTTTVHIEDLLAYETSGESSAFKQKIYKVDHVPAALAIFAEYTSSIGYHLTRAIESVMHMPNDISYNTTGMIFGADAALDTKQYQLTNPSLEQNLRKFAKQCVLYDVALGKYSVAELKKSADLWEFFEKNTSNVRMINYCSPETKKCGYLSCKESLKQMNPYFEKEKAFYAKTNILGNLPLTFQALTGLSIAKEKLIGQQLVMNLLSNEYSGSRLASHRAHDQQQNTMQIAGSLAGSTLISMRGILEAIIFSGFIFVVPLALLPGGFKMIGKWATLVIWIQLWPPLYAVVNYIIQINAHEHTSAIFAGLSSDQLGLSYFSNIGLKHLQNNMIAAAGYLYTLVPMISYALLKGGEHIVSNISGSIMSPMHNAASSSAVEQTSGNYSFANTNFGQTSYKNTTGFQSNLAPSLSSGYFTDHQGGSTAIYSAGENILKQNSSDLRTSLSADDLVSESLQISEQQARSYLNSTQKTYQDSLSHQARTGSDLTTHLSNSSNYNEGISQRDGHHLQESASLLQSYAANWGEQYGLNSKESLDFLCNVAAGGGAAYFSTSGNASFGIGADRTEMLQSAKNVTDSDSFQKSYQTVQDFAKSQNFSLLQDEGIRYAQNFSSALDQVKSSQAAYQSAESYLDQTSQNASWMRQNGHLIKQSLNQDFVNWAQKKFAQEGGFSRLEEILCHGMEKDKQMLAHEFIQDMRQGQVMAYTNLWDQSPLSLVNDLDLNSANQMYNDAASNNLSLGFNNGLISWDINRKGQQLEQMYKLTKEGYQEQIQMTHGEVNTIQTESENKFSGEKGKNLLKQALPNVYNYVFETPFWNRGEE</sequence>
<dbReference type="Proteomes" id="UP000069902">
    <property type="component" value="Plasmid pPNK"/>
</dbReference>
<dbReference type="Pfam" id="PF07916">
    <property type="entry name" value="TraG_N"/>
    <property type="match status" value="1"/>
</dbReference>
<accession>A0A0U5JJK9</accession>
<dbReference type="InterPro" id="IPR012931">
    <property type="entry name" value="TraG_N_Proteobacteria"/>
</dbReference>
<dbReference type="PATRIC" id="fig|389348.3.peg.2916"/>
<dbReference type="AlphaFoldDB" id="A0A0U5JJK9"/>
<proteinExistence type="predicted"/>
<feature type="region of interest" description="Disordered" evidence="1">
    <location>
        <begin position="543"/>
        <end position="583"/>
    </location>
</feature>